<evidence type="ECO:0000313" key="2">
    <source>
        <dbReference type="Proteomes" id="UP001595807"/>
    </source>
</evidence>
<keyword evidence="2" id="KW-1185">Reference proteome</keyword>
<sequence length="80" mass="8871">MTQSTDNQPISYAIPGLAKSKNIHAKSKKPGKLGWAKDMTPQGLTIAGDFVIVSAYSKSKSYYSVLWLIRWQVCKNHCLA</sequence>
<dbReference type="RefSeq" id="WP_380427664.1">
    <property type="nucleotide sequence ID" value="NZ_JBHRZV010000052.1"/>
</dbReference>
<organism evidence="1 2">
    <name type="scientific">Streptococcus caprae</name>
    <dbReference type="NCBI Taxonomy" id="1640501"/>
    <lineage>
        <taxon>Bacteria</taxon>
        <taxon>Bacillati</taxon>
        <taxon>Bacillota</taxon>
        <taxon>Bacilli</taxon>
        <taxon>Lactobacillales</taxon>
        <taxon>Streptococcaceae</taxon>
        <taxon>Streptococcus</taxon>
    </lineage>
</organism>
<dbReference type="EMBL" id="JBHRZV010000052">
    <property type="protein sequence ID" value="MFC3928784.1"/>
    <property type="molecule type" value="Genomic_DNA"/>
</dbReference>
<accession>A0ABV8CXC0</accession>
<comment type="caution">
    <text evidence="1">The sequence shown here is derived from an EMBL/GenBank/DDBJ whole genome shotgun (WGS) entry which is preliminary data.</text>
</comment>
<dbReference type="Proteomes" id="UP001595807">
    <property type="component" value="Unassembled WGS sequence"/>
</dbReference>
<reference evidence="2" key="1">
    <citation type="journal article" date="2019" name="Int. J. Syst. Evol. Microbiol.">
        <title>The Global Catalogue of Microorganisms (GCM) 10K type strain sequencing project: providing services to taxonomists for standard genome sequencing and annotation.</title>
        <authorList>
            <consortium name="The Broad Institute Genomics Platform"/>
            <consortium name="The Broad Institute Genome Sequencing Center for Infectious Disease"/>
            <person name="Wu L."/>
            <person name="Ma J."/>
        </authorList>
    </citation>
    <scope>NUCLEOTIDE SEQUENCE [LARGE SCALE GENOMIC DNA]</scope>
    <source>
        <strain evidence="2">CCUG 67170</strain>
    </source>
</reference>
<name>A0ABV8CXC0_9STRE</name>
<proteinExistence type="predicted"/>
<protein>
    <submittedName>
        <fullName evidence="1">Uncharacterized protein</fullName>
    </submittedName>
</protein>
<evidence type="ECO:0000313" key="1">
    <source>
        <dbReference type="EMBL" id="MFC3928784.1"/>
    </source>
</evidence>
<gene>
    <name evidence="1" type="ORF">ACFORF_09475</name>
</gene>